<reference evidence="3 4" key="1">
    <citation type="submission" date="2019-05" db="EMBL/GenBank/DDBJ databases">
        <title>Georgenia *** sp. nov., and Georgenia *** sp. nov., isolated from the intestinal contents of plateau pika (Ochotona curzoniae) in the Qinghai-Tibet plateau of China.</title>
        <authorList>
            <person name="Tian Z."/>
        </authorList>
    </citation>
    <scope>NUCLEOTIDE SEQUENCE [LARGE SCALE GENOMIC DNA]</scope>
    <source>
        <strain evidence="3 4">Z443</strain>
    </source>
</reference>
<dbReference type="GO" id="GO:0043024">
    <property type="term" value="F:ribosomal small subunit binding"/>
    <property type="evidence" value="ECO:0007669"/>
    <property type="project" value="TreeGrafter"/>
</dbReference>
<dbReference type="AlphaFoldDB" id="A0A5B8C4Y3"/>
<dbReference type="RefSeq" id="WP_139927616.1">
    <property type="nucleotide sequence ID" value="NZ_CP040915.1"/>
</dbReference>
<feature type="transmembrane region" description="Helical" evidence="1">
    <location>
        <begin position="370"/>
        <end position="390"/>
    </location>
</feature>
<evidence type="ECO:0000256" key="1">
    <source>
        <dbReference type="SAM" id="Phobius"/>
    </source>
</evidence>
<dbReference type="InterPro" id="IPR005662">
    <property type="entry name" value="GTPase_Era-like"/>
</dbReference>
<keyword evidence="1" id="KW-0472">Membrane</keyword>
<protein>
    <recommendedName>
        <fullName evidence="2">G domain-containing protein</fullName>
    </recommendedName>
</protein>
<dbReference type="InterPro" id="IPR006073">
    <property type="entry name" value="GTP-bd"/>
</dbReference>
<dbReference type="GO" id="GO:0005829">
    <property type="term" value="C:cytosol"/>
    <property type="evidence" value="ECO:0007669"/>
    <property type="project" value="TreeGrafter"/>
</dbReference>
<keyword evidence="1" id="KW-1133">Transmembrane helix</keyword>
<sequence>MRLTTTTRPAAADRTAAELEARLAVLTDALDIAGDQVAPAAAATARADLEGVRARFALGTEHTVVALVGGTGSGKSSLFNAISGLLFADVGMLRPTTDEAAACVWGADATALLDFLQVAPLRRIQRESELDGDHERDLHGMVLLDLPDHDSIAREHAEQVDRLLPLVDLLVWVVDPQKYADNLLHERYLQTLHDRQENLIVVVNQADTLPAGGVERVRAHVLELLAADGLDAVEVLATSAAQQTGIGAVREHLADAVARPTTRLVTARAEVDAVAARLAEEVGSAEPDLPDTGRAAAELARAAGPGVADAVVSAVRTRWVTVSTAGLPVRWAACVDATVASAAELGAATGDAVAASSEAEAPGSRRARRFTILAAALGLATVAYLVLALVQGLSAAATVVPALSGLLAAAAVAARAVAVRREDAAAATASVERHRVAAAGVVVDRLLTGPTAAVLARHRQLREAVRTP</sequence>
<feature type="domain" description="G" evidence="2">
    <location>
        <begin position="65"/>
        <end position="204"/>
    </location>
</feature>
<dbReference type="OrthoDB" id="974105at2"/>
<keyword evidence="1" id="KW-0812">Transmembrane</keyword>
<accession>A0A5B8C4Y3</accession>
<proteinExistence type="predicted"/>
<evidence type="ECO:0000313" key="3">
    <source>
        <dbReference type="EMBL" id="QDC24172.1"/>
    </source>
</evidence>
<name>A0A5B8C4Y3_9MICO</name>
<dbReference type="EMBL" id="CP040915">
    <property type="protein sequence ID" value="QDC24172.1"/>
    <property type="molecule type" value="Genomic_DNA"/>
</dbReference>
<gene>
    <name evidence="3" type="ORF">FE374_05600</name>
</gene>
<dbReference type="GO" id="GO:0000028">
    <property type="term" value="P:ribosomal small subunit assembly"/>
    <property type="evidence" value="ECO:0007669"/>
    <property type="project" value="TreeGrafter"/>
</dbReference>
<organism evidence="3 4">
    <name type="scientific">Georgenia yuyongxinii</name>
    <dbReference type="NCBI Taxonomy" id="2589797"/>
    <lineage>
        <taxon>Bacteria</taxon>
        <taxon>Bacillati</taxon>
        <taxon>Actinomycetota</taxon>
        <taxon>Actinomycetes</taxon>
        <taxon>Micrococcales</taxon>
        <taxon>Bogoriellaceae</taxon>
        <taxon>Georgenia</taxon>
    </lineage>
</organism>
<dbReference type="SUPFAM" id="SSF52540">
    <property type="entry name" value="P-loop containing nucleoside triphosphate hydrolases"/>
    <property type="match status" value="1"/>
</dbReference>
<dbReference type="PANTHER" id="PTHR42698">
    <property type="entry name" value="GTPASE ERA"/>
    <property type="match status" value="1"/>
</dbReference>
<dbReference type="Proteomes" id="UP000314616">
    <property type="component" value="Chromosome"/>
</dbReference>
<dbReference type="PANTHER" id="PTHR42698:SF1">
    <property type="entry name" value="GTPASE ERA, MITOCHONDRIAL"/>
    <property type="match status" value="1"/>
</dbReference>
<dbReference type="GO" id="GO:0005525">
    <property type="term" value="F:GTP binding"/>
    <property type="evidence" value="ECO:0007669"/>
    <property type="project" value="InterPro"/>
</dbReference>
<dbReference type="InterPro" id="IPR027417">
    <property type="entry name" value="P-loop_NTPase"/>
</dbReference>
<feature type="transmembrane region" description="Helical" evidence="1">
    <location>
        <begin position="396"/>
        <end position="418"/>
    </location>
</feature>
<dbReference type="Gene3D" id="3.40.50.300">
    <property type="entry name" value="P-loop containing nucleotide triphosphate hydrolases"/>
    <property type="match status" value="1"/>
</dbReference>
<evidence type="ECO:0000259" key="2">
    <source>
        <dbReference type="Pfam" id="PF01926"/>
    </source>
</evidence>
<dbReference type="KEGG" id="gyu:FE374_05600"/>
<dbReference type="GO" id="GO:0019843">
    <property type="term" value="F:rRNA binding"/>
    <property type="evidence" value="ECO:0007669"/>
    <property type="project" value="TreeGrafter"/>
</dbReference>
<evidence type="ECO:0000313" key="4">
    <source>
        <dbReference type="Proteomes" id="UP000314616"/>
    </source>
</evidence>
<dbReference type="Pfam" id="PF01926">
    <property type="entry name" value="MMR_HSR1"/>
    <property type="match status" value="1"/>
</dbReference>